<organism evidence="5 6">
    <name type="scientific">Halovulum marinum</name>
    <dbReference type="NCBI Taxonomy" id="2662447"/>
    <lineage>
        <taxon>Bacteria</taxon>
        <taxon>Pseudomonadati</taxon>
        <taxon>Pseudomonadota</taxon>
        <taxon>Alphaproteobacteria</taxon>
        <taxon>Rhodobacterales</taxon>
        <taxon>Paracoccaceae</taxon>
        <taxon>Halovulum</taxon>
    </lineage>
</organism>
<keyword evidence="6" id="KW-1185">Reference proteome</keyword>
<dbReference type="AlphaFoldDB" id="A0A6L5YWV9"/>
<feature type="domain" description="D-galactarate/Altronate dehydratase C-terminal" evidence="4">
    <location>
        <begin position="145"/>
        <end position="385"/>
    </location>
</feature>
<dbReference type="InterPro" id="IPR048332">
    <property type="entry name" value="GD_AH_C"/>
</dbReference>
<evidence type="ECO:0000259" key="4">
    <source>
        <dbReference type="Pfam" id="PF20629"/>
    </source>
</evidence>
<dbReference type="GO" id="GO:0016829">
    <property type="term" value="F:lyase activity"/>
    <property type="evidence" value="ECO:0007669"/>
    <property type="project" value="UniProtKB-KW"/>
</dbReference>
<evidence type="ECO:0000259" key="3">
    <source>
        <dbReference type="Pfam" id="PF04295"/>
    </source>
</evidence>
<evidence type="ECO:0000313" key="6">
    <source>
        <dbReference type="Proteomes" id="UP000474957"/>
    </source>
</evidence>
<comment type="caution">
    <text evidence="5">The sequence shown here is derived from an EMBL/GenBank/DDBJ whole genome shotgun (WGS) entry which is preliminary data.</text>
</comment>
<feature type="domain" description="D-galactarate/Altronate dehydratase second" evidence="3">
    <location>
        <begin position="9"/>
        <end position="133"/>
    </location>
</feature>
<dbReference type="EMBL" id="WIND01000002">
    <property type="protein sequence ID" value="MSU88698.1"/>
    <property type="molecule type" value="Genomic_DNA"/>
</dbReference>
<evidence type="ECO:0000256" key="1">
    <source>
        <dbReference type="ARBA" id="ARBA00010986"/>
    </source>
</evidence>
<accession>A0A6L5YWV9</accession>
<evidence type="ECO:0000313" key="5">
    <source>
        <dbReference type="EMBL" id="MSU88698.1"/>
    </source>
</evidence>
<gene>
    <name evidence="5" type="ORF">GE300_03570</name>
</gene>
<dbReference type="RefSeq" id="WP_154445000.1">
    <property type="nucleotide sequence ID" value="NZ_WIND01000002.1"/>
</dbReference>
<keyword evidence="2" id="KW-0456">Lyase</keyword>
<dbReference type="Proteomes" id="UP000474957">
    <property type="component" value="Unassembled WGS sequence"/>
</dbReference>
<evidence type="ECO:0000256" key="2">
    <source>
        <dbReference type="ARBA" id="ARBA00023239"/>
    </source>
</evidence>
<reference evidence="5 6" key="1">
    <citation type="submission" date="2019-10" db="EMBL/GenBank/DDBJ databases">
        <title>Cognatihalovulum marinum gen. nov. sp. nov., a new member of the family Rhodobacteraceae isolated from deep seawater of the Northwest Indian Ocean.</title>
        <authorList>
            <person name="Ruan C."/>
            <person name="Wang J."/>
            <person name="Zheng X."/>
            <person name="Song L."/>
            <person name="Zhu Y."/>
            <person name="Huang Y."/>
            <person name="Lu Z."/>
            <person name="Du W."/>
            <person name="Huang L."/>
            <person name="Dai X."/>
        </authorList>
    </citation>
    <scope>NUCLEOTIDE SEQUENCE [LARGE SCALE GENOMIC DNA]</scope>
    <source>
        <strain evidence="5 6">2CG4</strain>
    </source>
</reference>
<dbReference type="InterPro" id="IPR052172">
    <property type="entry name" value="UxaA_altronate/galactarate_dh"/>
</dbReference>
<comment type="similarity">
    <text evidence="1">Belongs to the UxaA family.</text>
</comment>
<dbReference type="PANTHER" id="PTHR30536:SF5">
    <property type="entry name" value="ALTRONATE DEHYDRATASE"/>
    <property type="match status" value="1"/>
</dbReference>
<sequence length="388" mass="40153">MILPDAFQGYRRADGRAGIRNHLLILSVCGLNGPGARKLAAALPRAVPVFSPYGRGQLGADAKFHRDVLVALGTHPNTGAVIVLAPDAGLRALYQQQIEDTGRAAAGFSLQEAGEDSEAMLAAAADAGRDLLAWLDEQDRVPCPISELVLAVECGHSDASSGMIANPLAGDLCDALIAAGGAALFSETIEWLGTETILAARARSPEVAERLRDFLRERQRTARAAGRDLRLGNPGPQNHDGGITTLEEKALGAIRKGGTAPIAGALAQGAPVPGPGLWLMDTPALSPESITSMVAGGAQAVCFTTGHGNPYGSAVAPTLKMCANPETVRRVPGQIDFDASPAFTGEAPRRSLLAPLAARFLGICEGAPTGAERAKECDEVISRLGPSV</sequence>
<name>A0A6L5YWV9_9RHOB</name>
<protein>
    <submittedName>
        <fullName evidence="5">Uncharacterized protein</fullName>
    </submittedName>
</protein>
<dbReference type="Pfam" id="PF20629">
    <property type="entry name" value="GD_AH_C"/>
    <property type="match status" value="1"/>
</dbReference>
<proteinExistence type="inferred from homology"/>
<dbReference type="InterPro" id="IPR007392">
    <property type="entry name" value="GD_AH_second"/>
</dbReference>
<dbReference type="PANTHER" id="PTHR30536">
    <property type="entry name" value="ALTRONATE/GALACTARATE DEHYDRATASE"/>
    <property type="match status" value="1"/>
</dbReference>
<dbReference type="GO" id="GO:0019698">
    <property type="term" value="P:D-galacturonate catabolic process"/>
    <property type="evidence" value="ECO:0007669"/>
    <property type="project" value="TreeGrafter"/>
</dbReference>
<dbReference type="Pfam" id="PF04295">
    <property type="entry name" value="GD_AH_second"/>
    <property type="match status" value="1"/>
</dbReference>